<feature type="compositionally biased region" description="Basic and acidic residues" evidence="2">
    <location>
        <begin position="227"/>
        <end position="237"/>
    </location>
</feature>
<dbReference type="Pfam" id="PF09769">
    <property type="entry name" value="ApoO"/>
    <property type="match status" value="1"/>
</dbReference>
<dbReference type="AlphaFoldDB" id="A0AAD4LLR7"/>
<dbReference type="PANTHER" id="PTHR28268">
    <property type="entry name" value="MICOS SUBUNIT MIC26"/>
    <property type="match status" value="1"/>
</dbReference>
<dbReference type="GO" id="GO:0061617">
    <property type="term" value="C:MICOS complex"/>
    <property type="evidence" value="ECO:0007669"/>
    <property type="project" value="UniProtKB-UniRule"/>
</dbReference>
<dbReference type="EMBL" id="JAKELL010000008">
    <property type="protein sequence ID" value="KAH8996652.1"/>
    <property type="molecule type" value="Genomic_DNA"/>
</dbReference>
<feature type="compositionally biased region" description="Polar residues" evidence="2">
    <location>
        <begin position="211"/>
        <end position="226"/>
    </location>
</feature>
<dbReference type="PANTHER" id="PTHR28268:SF1">
    <property type="entry name" value="MICOS SUBUNIT MIC26"/>
    <property type="match status" value="1"/>
</dbReference>
<gene>
    <name evidence="3" type="ORF">EDB92DRAFT_1933595</name>
</gene>
<comment type="subcellular location">
    <subcellularLocation>
        <location evidence="1">Mitochondrion inner membrane</location>
    </subcellularLocation>
</comment>
<dbReference type="GO" id="GO:0042407">
    <property type="term" value="P:cristae formation"/>
    <property type="evidence" value="ECO:0007669"/>
    <property type="project" value="InterPro"/>
</dbReference>
<feature type="region of interest" description="Disordered" evidence="2">
    <location>
        <begin position="210"/>
        <end position="237"/>
    </location>
</feature>
<evidence type="ECO:0000313" key="4">
    <source>
        <dbReference type="Proteomes" id="UP001201163"/>
    </source>
</evidence>
<dbReference type="Proteomes" id="UP001201163">
    <property type="component" value="Unassembled WGS sequence"/>
</dbReference>
<dbReference type="InterPro" id="IPR033181">
    <property type="entry name" value="Mic26_fungi"/>
</dbReference>
<proteinExistence type="predicted"/>
<comment type="subunit">
    <text evidence="1">Component of the mitochondrial contact site and cristae organizing system (MICOS) complex.</text>
</comment>
<evidence type="ECO:0000256" key="2">
    <source>
        <dbReference type="SAM" id="MobiDB-lite"/>
    </source>
</evidence>
<organism evidence="3 4">
    <name type="scientific">Lactarius akahatsu</name>
    <dbReference type="NCBI Taxonomy" id="416441"/>
    <lineage>
        <taxon>Eukaryota</taxon>
        <taxon>Fungi</taxon>
        <taxon>Dikarya</taxon>
        <taxon>Basidiomycota</taxon>
        <taxon>Agaricomycotina</taxon>
        <taxon>Agaricomycetes</taxon>
        <taxon>Russulales</taxon>
        <taxon>Russulaceae</taxon>
        <taxon>Lactarius</taxon>
    </lineage>
</organism>
<dbReference type="GO" id="GO:0044284">
    <property type="term" value="C:mitochondrial crista junction"/>
    <property type="evidence" value="ECO:0007669"/>
    <property type="project" value="TreeGrafter"/>
</dbReference>
<evidence type="ECO:0000256" key="1">
    <source>
        <dbReference type="RuleBase" id="RU363021"/>
    </source>
</evidence>
<comment type="caution">
    <text evidence="3">The sequence shown here is derived from an EMBL/GenBank/DDBJ whole genome shotgun (WGS) entry which is preliminary data.</text>
</comment>
<sequence length="237" mass="26187">MIWTRALLAIYPEPEREIVLVDTPSVLETQIGVARRAVTSVTRDVHAQVHGVVSKWIGIEHAVEHRVKSLIAPDEPLTPGLLYVGVASLTGSILARNRSIFSRVLLPPTFLYLSFKYFLPKTTQNVSAYAGSLEEEHFPALAQKHAVAIAHSRMTWERLREAGVGGRDKLQDGLGGAVRKFQELTGLKVEDALDHRTSVVNRVVEKVEEALQSTSVPPAEAGQSTEKAIEEDKKRRV</sequence>
<comment type="function">
    <text evidence="1">Component of the MICOS complex, a large protein complex of the mitochondrial inner membrane that plays crucial roles in the maintenance of crista junctions, inner membrane architecture, and formation of contact sites to the outer membrane.</text>
</comment>
<keyword evidence="1" id="KW-0496">Mitochondrion</keyword>
<keyword evidence="4" id="KW-1185">Reference proteome</keyword>
<protein>
    <recommendedName>
        <fullName evidence="1">MICOS complex subunit</fullName>
    </recommendedName>
</protein>
<reference evidence="3" key="1">
    <citation type="submission" date="2022-01" db="EMBL/GenBank/DDBJ databases">
        <title>Comparative genomics reveals a dynamic genome evolution in the ectomycorrhizal milk-cap (Lactarius) mushrooms.</title>
        <authorList>
            <consortium name="DOE Joint Genome Institute"/>
            <person name="Lebreton A."/>
            <person name="Tang N."/>
            <person name="Kuo A."/>
            <person name="LaButti K."/>
            <person name="Drula E."/>
            <person name="Barry K."/>
            <person name="Clum A."/>
            <person name="Lipzen A."/>
            <person name="Mousain D."/>
            <person name="Ng V."/>
            <person name="Wang R."/>
            <person name="Wang X."/>
            <person name="Dai Y."/>
            <person name="Henrissat B."/>
            <person name="Grigoriev I.V."/>
            <person name="Guerin-Laguette A."/>
            <person name="Yu F."/>
            <person name="Martin F.M."/>
        </authorList>
    </citation>
    <scope>NUCLEOTIDE SEQUENCE</scope>
    <source>
        <strain evidence="3">QP</strain>
    </source>
</reference>
<dbReference type="InterPro" id="IPR019166">
    <property type="entry name" value="MIC26/MIC27"/>
</dbReference>
<accession>A0AAD4LLR7</accession>
<keyword evidence="1" id="KW-0999">Mitochondrion inner membrane</keyword>
<keyword evidence="1" id="KW-0472">Membrane</keyword>
<name>A0AAD4LLR7_9AGAM</name>
<evidence type="ECO:0000313" key="3">
    <source>
        <dbReference type="EMBL" id="KAH8996652.1"/>
    </source>
</evidence>